<dbReference type="RefSeq" id="WP_079723124.1">
    <property type="nucleotide sequence ID" value="NZ_BMCL01000003.1"/>
</dbReference>
<dbReference type="AlphaFoldDB" id="A0A1T5JEY6"/>
<accession>A0A1T5JEY6</accession>
<dbReference type="Proteomes" id="UP000190341">
    <property type="component" value="Unassembled WGS sequence"/>
</dbReference>
<dbReference type="STRING" id="428993.SAMN06296058_0748"/>
<reference evidence="1 2" key="1">
    <citation type="submission" date="2017-02" db="EMBL/GenBank/DDBJ databases">
        <authorList>
            <person name="Peterson S.W."/>
        </authorList>
    </citation>
    <scope>NUCLEOTIDE SEQUENCE [LARGE SCALE GENOMIC DNA]</scope>
    <source>
        <strain evidence="1 2">P15</strain>
    </source>
</reference>
<keyword evidence="2" id="KW-1185">Reference proteome</keyword>
<name>A0A1T5JEY6_9GAMM</name>
<sequence>MDKTKALQNYNPDEALLSEVSARIREVERIALAKPAVSKISALFDQRTVEAAQRHEARIAHLAEKLGIDKTGARLTARALDSLDSLALEIADKLEWDHEGDAFQKATEAAVPDDWSPEGMAARFFNPDYELASAYLQVRKITESVERGDLLWAIGDLADVARRTLGDDSHRELSATNSANAKSGWSWLDEVAQVAVDRRKADLKDDPVKYKARAASVRKMLPEIRALYDEKGRARNVRLHKDEHQACRTIDGWLVAAGIR</sequence>
<proteinExistence type="predicted"/>
<evidence type="ECO:0000313" key="2">
    <source>
        <dbReference type="Proteomes" id="UP000190341"/>
    </source>
</evidence>
<gene>
    <name evidence="1" type="ORF">SAMN06296058_0748</name>
</gene>
<dbReference type="OrthoDB" id="9927284at2"/>
<evidence type="ECO:0000313" key="1">
    <source>
        <dbReference type="EMBL" id="SKC49969.1"/>
    </source>
</evidence>
<organism evidence="1 2">
    <name type="scientific">Pseudoxanthomonas indica</name>
    <dbReference type="NCBI Taxonomy" id="428993"/>
    <lineage>
        <taxon>Bacteria</taxon>
        <taxon>Pseudomonadati</taxon>
        <taxon>Pseudomonadota</taxon>
        <taxon>Gammaproteobacteria</taxon>
        <taxon>Lysobacterales</taxon>
        <taxon>Lysobacteraceae</taxon>
        <taxon>Pseudoxanthomonas</taxon>
    </lineage>
</organism>
<protein>
    <submittedName>
        <fullName evidence="1">Uncharacterized protein</fullName>
    </submittedName>
</protein>
<dbReference type="EMBL" id="FUZV01000001">
    <property type="protein sequence ID" value="SKC49969.1"/>
    <property type="molecule type" value="Genomic_DNA"/>
</dbReference>